<evidence type="ECO:0000313" key="4">
    <source>
        <dbReference type="Proteomes" id="UP000499080"/>
    </source>
</evidence>
<protein>
    <submittedName>
        <fullName evidence="3">Uncharacterized protein</fullName>
    </submittedName>
</protein>
<evidence type="ECO:0000313" key="3">
    <source>
        <dbReference type="EMBL" id="GBN35749.1"/>
    </source>
</evidence>
<organism evidence="3 4">
    <name type="scientific">Araneus ventricosus</name>
    <name type="common">Orbweaver spider</name>
    <name type="synonym">Epeira ventricosa</name>
    <dbReference type="NCBI Taxonomy" id="182803"/>
    <lineage>
        <taxon>Eukaryota</taxon>
        <taxon>Metazoa</taxon>
        <taxon>Ecdysozoa</taxon>
        <taxon>Arthropoda</taxon>
        <taxon>Chelicerata</taxon>
        <taxon>Arachnida</taxon>
        <taxon>Araneae</taxon>
        <taxon>Araneomorphae</taxon>
        <taxon>Entelegynae</taxon>
        <taxon>Araneoidea</taxon>
        <taxon>Araneidae</taxon>
        <taxon>Araneus</taxon>
    </lineage>
</organism>
<name>A0A4Y2NAR9_ARAVE</name>
<comment type="caution">
    <text evidence="3">The sequence shown here is derived from an EMBL/GenBank/DDBJ whole genome shotgun (WGS) entry which is preliminary data.</text>
</comment>
<reference evidence="3 4" key="1">
    <citation type="journal article" date="2019" name="Sci. Rep.">
        <title>Orb-weaving spider Araneus ventricosus genome elucidates the spidroin gene catalogue.</title>
        <authorList>
            <person name="Kono N."/>
            <person name="Nakamura H."/>
            <person name="Ohtoshi R."/>
            <person name="Moran D.A.P."/>
            <person name="Shinohara A."/>
            <person name="Yoshida Y."/>
            <person name="Fujiwara M."/>
            <person name="Mori M."/>
            <person name="Tomita M."/>
            <person name="Arakawa K."/>
        </authorList>
    </citation>
    <scope>NUCLEOTIDE SEQUENCE [LARGE SCALE GENOMIC DNA]</scope>
</reference>
<dbReference type="EMBL" id="BGPR01008742">
    <property type="protein sequence ID" value="GBN35749.1"/>
    <property type="molecule type" value="Genomic_DNA"/>
</dbReference>
<feature type="transmembrane region" description="Helical" evidence="2">
    <location>
        <begin position="81"/>
        <end position="100"/>
    </location>
</feature>
<dbReference type="AlphaFoldDB" id="A0A4Y2NAR9"/>
<proteinExistence type="predicted"/>
<keyword evidence="4" id="KW-1185">Reference proteome</keyword>
<dbReference type="Proteomes" id="UP000499080">
    <property type="component" value="Unassembled WGS sequence"/>
</dbReference>
<accession>A0A4Y2NAR9</accession>
<keyword evidence="2" id="KW-0812">Transmembrane</keyword>
<sequence length="136" mass="15157">MRRSAGVIQKFGEELPGSKLWDFEPETIRHRSRNPIPLNIRYLVRAAKDSRHGTFGAAHSLADRGRSADVQPFSVFLQNQFTLVLFRAVVVFIRAVAVFLRAGGSSVSLQGQEPKRPNGPRAPQKHPFLSRSGKPI</sequence>
<evidence type="ECO:0000256" key="1">
    <source>
        <dbReference type="SAM" id="MobiDB-lite"/>
    </source>
</evidence>
<feature type="region of interest" description="Disordered" evidence="1">
    <location>
        <begin position="106"/>
        <end position="136"/>
    </location>
</feature>
<gene>
    <name evidence="3" type="ORF">AVEN_253858_1</name>
</gene>
<evidence type="ECO:0000256" key="2">
    <source>
        <dbReference type="SAM" id="Phobius"/>
    </source>
</evidence>
<keyword evidence="2" id="KW-0472">Membrane</keyword>
<keyword evidence="2" id="KW-1133">Transmembrane helix</keyword>